<dbReference type="Proteomes" id="UP000178764">
    <property type="component" value="Unassembled WGS sequence"/>
</dbReference>
<evidence type="ECO:0000313" key="1">
    <source>
        <dbReference type="EMBL" id="OGD56618.1"/>
    </source>
</evidence>
<organism evidence="1 2">
    <name type="scientific">Candidatus Berkelbacteria bacterium RBG_13_40_8</name>
    <dbReference type="NCBI Taxonomy" id="1797467"/>
    <lineage>
        <taxon>Bacteria</taxon>
        <taxon>Candidatus Berkelbacteria</taxon>
    </lineage>
</organism>
<dbReference type="AlphaFoldDB" id="A0A1F5DN90"/>
<evidence type="ECO:0008006" key="3">
    <source>
        <dbReference type="Google" id="ProtNLM"/>
    </source>
</evidence>
<dbReference type="CDD" id="cd16377">
    <property type="entry name" value="23S_rRNA_IVP_like"/>
    <property type="match status" value="1"/>
</dbReference>
<sequence length="123" mass="14497">MKSLEDLIVWQEARILMRLVYKLTAKFPGEEKFNLVKHMRACSRNIPANIAEGFGRFHYQESMQFNRIARGSLMELKSDIYSSYDCNYINRDELDKLLEQITLVHKLLNAFIKSTYKIKNTNS</sequence>
<dbReference type="SUPFAM" id="SSF158446">
    <property type="entry name" value="IVS-encoded protein-like"/>
    <property type="match status" value="1"/>
</dbReference>
<accession>A0A1F5DN90</accession>
<dbReference type="InterPro" id="IPR036583">
    <property type="entry name" value="23S_rRNA_IVS_sf"/>
</dbReference>
<dbReference type="EMBL" id="MEZT01000016">
    <property type="protein sequence ID" value="OGD56618.1"/>
    <property type="molecule type" value="Genomic_DNA"/>
</dbReference>
<dbReference type="Pfam" id="PF05635">
    <property type="entry name" value="23S_rRNA_IVP"/>
    <property type="match status" value="1"/>
</dbReference>
<proteinExistence type="predicted"/>
<comment type="caution">
    <text evidence="1">The sequence shown here is derived from an EMBL/GenBank/DDBJ whole genome shotgun (WGS) entry which is preliminary data.</text>
</comment>
<dbReference type="Gene3D" id="1.20.1440.60">
    <property type="entry name" value="23S rRNA-intervening sequence"/>
    <property type="match status" value="1"/>
</dbReference>
<evidence type="ECO:0000313" key="2">
    <source>
        <dbReference type="Proteomes" id="UP000178764"/>
    </source>
</evidence>
<dbReference type="PANTHER" id="PTHR38471">
    <property type="entry name" value="FOUR HELIX BUNDLE PROTEIN"/>
    <property type="match status" value="1"/>
</dbReference>
<dbReference type="PANTHER" id="PTHR38471:SF2">
    <property type="entry name" value="FOUR HELIX BUNDLE PROTEIN"/>
    <property type="match status" value="1"/>
</dbReference>
<dbReference type="NCBIfam" id="TIGR02436">
    <property type="entry name" value="four helix bundle protein"/>
    <property type="match status" value="1"/>
</dbReference>
<dbReference type="InterPro" id="IPR012657">
    <property type="entry name" value="23S_rRNA-intervening_sequence"/>
</dbReference>
<protein>
    <recommendedName>
        <fullName evidence="3">Four helix bundle protein</fullName>
    </recommendedName>
</protein>
<gene>
    <name evidence="1" type="ORF">A2V71_00225</name>
</gene>
<reference evidence="1 2" key="1">
    <citation type="journal article" date="2016" name="Nat. Commun.">
        <title>Thousands of microbial genomes shed light on interconnected biogeochemical processes in an aquifer system.</title>
        <authorList>
            <person name="Anantharaman K."/>
            <person name="Brown C.T."/>
            <person name="Hug L.A."/>
            <person name="Sharon I."/>
            <person name="Castelle C.J."/>
            <person name="Probst A.J."/>
            <person name="Thomas B.C."/>
            <person name="Singh A."/>
            <person name="Wilkins M.J."/>
            <person name="Karaoz U."/>
            <person name="Brodie E.L."/>
            <person name="Williams K.H."/>
            <person name="Hubbard S.S."/>
            <person name="Banfield J.F."/>
        </authorList>
    </citation>
    <scope>NUCLEOTIDE SEQUENCE [LARGE SCALE GENOMIC DNA]</scope>
</reference>
<name>A0A1F5DN90_9BACT</name>